<dbReference type="Proteomes" id="UP000317046">
    <property type="component" value="Unassembled WGS sequence"/>
</dbReference>
<proteinExistence type="predicted"/>
<keyword evidence="2" id="KW-1185">Reference proteome</keyword>
<dbReference type="EMBL" id="BJLR01000013">
    <property type="protein sequence ID" value="GEA87212.1"/>
    <property type="molecule type" value="Genomic_DNA"/>
</dbReference>
<organism evidence="1 2">
    <name type="scientific">Cellulomonas cellasea</name>
    <dbReference type="NCBI Taxonomy" id="43670"/>
    <lineage>
        <taxon>Bacteria</taxon>
        <taxon>Bacillati</taxon>
        <taxon>Actinomycetota</taxon>
        <taxon>Actinomycetes</taxon>
        <taxon>Micrococcales</taxon>
        <taxon>Cellulomonadaceae</taxon>
        <taxon>Cellulomonas</taxon>
    </lineage>
</organism>
<accession>A0A4Y3KT26</accession>
<dbReference type="RefSeq" id="WP_141372073.1">
    <property type="nucleotide sequence ID" value="NZ_BJLR01000013.1"/>
</dbReference>
<comment type="caution">
    <text evidence="1">The sequence shown here is derived from an EMBL/GenBank/DDBJ whole genome shotgun (WGS) entry which is preliminary data.</text>
</comment>
<gene>
    <name evidence="1" type="ORF">CCE01nite_11610</name>
</gene>
<evidence type="ECO:0000313" key="2">
    <source>
        <dbReference type="Proteomes" id="UP000317046"/>
    </source>
</evidence>
<sequence length="65" mass="7132">MSVVTVAVLLGIIVLLLLRSRQVRGEIAVVCILFGLVLGATPAGPAVRQFLEFIGNWIWNLLQSW</sequence>
<evidence type="ECO:0000313" key="1">
    <source>
        <dbReference type="EMBL" id="GEA87212.1"/>
    </source>
</evidence>
<protein>
    <recommendedName>
        <fullName evidence="3">DUF2304 domain-containing protein</fullName>
    </recommendedName>
</protein>
<reference evidence="1" key="1">
    <citation type="submission" date="2019-06" db="EMBL/GenBank/DDBJ databases">
        <title>Whole genome shotgun sequence of Cellulomonas cellasea NBRC 3753.</title>
        <authorList>
            <person name="Hosoyama A."/>
            <person name="Uohara A."/>
            <person name="Ohji S."/>
            <person name="Ichikawa N."/>
        </authorList>
    </citation>
    <scope>NUCLEOTIDE SEQUENCE [LARGE SCALE GENOMIC DNA]</scope>
    <source>
        <strain evidence="1">NBRC 3753</strain>
    </source>
</reference>
<name>A0A4Y3KT26_9CELL</name>
<dbReference type="AlphaFoldDB" id="A0A4Y3KT26"/>
<evidence type="ECO:0008006" key="3">
    <source>
        <dbReference type="Google" id="ProtNLM"/>
    </source>
</evidence>